<feature type="region of interest" description="Disordered" evidence="1">
    <location>
        <begin position="121"/>
        <end position="148"/>
    </location>
</feature>
<reference evidence="2" key="1">
    <citation type="submission" date="2020-11" db="EMBL/GenBank/DDBJ databases">
        <authorList>
            <person name="Tran Van P."/>
        </authorList>
    </citation>
    <scope>NUCLEOTIDE SEQUENCE</scope>
</reference>
<dbReference type="EMBL" id="OD012195">
    <property type="protein sequence ID" value="CAD7416895.1"/>
    <property type="molecule type" value="Genomic_DNA"/>
</dbReference>
<proteinExistence type="predicted"/>
<evidence type="ECO:0000256" key="1">
    <source>
        <dbReference type="SAM" id="MobiDB-lite"/>
    </source>
</evidence>
<sequence length="179" mass="19677">MEGASVTTSKGYDPGPSDRKQHCIGKVRVLHNEAFGVCAVLVQPGIFFFSGAQHRRFTATPPKQTTSCVRSGRSRQLRLYTYANGEMTTFVPQVRNEKTEEFHQVNRDKPSVHTHQSLLITNGQREDSLTSGSSTPVSSPRPIRKSIPPRFVTPLVGRIVDQGADVTLVGIIDGELSQC</sequence>
<organism evidence="2">
    <name type="scientific">Timema poppense</name>
    <name type="common">Walking stick</name>
    <dbReference type="NCBI Taxonomy" id="170557"/>
    <lineage>
        <taxon>Eukaryota</taxon>
        <taxon>Metazoa</taxon>
        <taxon>Ecdysozoa</taxon>
        <taxon>Arthropoda</taxon>
        <taxon>Hexapoda</taxon>
        <taxon>Insecta</taxon>
        <taxon>Pterygota</taxon>
        <taxon>Neoptera</taxon>
        <taxon>Polyneoptera</taxon>
        <taxon>Phasmatodea</taxon>
        <taxon>Timematodea</taxon>
        <taxon>Timematoidea</taxon>
        <taxon>Timematidae</taxon>
        <taxon>Timema</taxon>
    </lineage>
</organism>
<gene>
    <name evidence="2" type="ORF">TPSB3V08_LOCUS11381</name>
</gene>
<protein>
    <submittedName>
        <fullName evidence="2">Uncharacterized protein</fullName>
    </submittedName>
</protein>
<accession>A0A7R9HCK8</accession>
<name>A0A7R9HCK8_TIMPO</name>
<dbReference type="AlphaFoldDB" id="A0A7R9HCK8"/>
<evidence type="ECO:0000313" key="2">
    <source>
        <dbReference type="EMBL" id="CAD7416895.1"/>
    </source>
</evidence>
<feature type="compositionally biased region" description="Low complexity" evidence="1">
    <location>
        <begin position="129"/>
        <end position="148"/>
    </location>
</feature>